<dbReference type="RefSeq" id="WP_251967039.1">
    <property type="nucleotide sequence ID" value="NZ_CP146284.1"/>
</dbReference>
<dbReference type="EMBL" id="CP146284">
    <property type="protein sequence ID" value="WWV67637.1"/>
    <property type="molecule type" value="Genomic_DNA"/>
</dbReference>
<organism evidence="3 4">
    <name type="scientific">Parabacteroides absconsus</name>
    <dbReference type="NCBI Taxonomy" id="2951805"/>
    <lineage>
        <taxon>Bacteria</taxon>
        <taxon>Pseudomonadati</taxon>
        <taxon>Bacteroidota</taxon>
        <taxon>Bacteroidia</taxon>
        <taxon>Bacteroidales</taxon>
        <taxon>Tannerellaceae</taxon>
        <taxon>Parabacteroides</taxon>
    </lineage>
</organism>
<dbReference type="Pfam" id="PF13568">
    <property type="entry name" value="OMP_b-brl_2"/>
    <property type="match status" value="1"/>
</dbReference>
<evidence type="ECO:0000313" key="4">
    <source>
        <dbReference type="Proteomes" id="UP001320603"/>
    </source>
</evidence>
<accession>A0ABZ2IP06</accession>
<keyword evidence="4" id="KW-1185">Reference proteome</keyword>
<sequence length="202" mass="22414">MKKLGLCLMLCFLFLGDLAAQWSVGGKVGVDWSKMTYPIDGMDTHFKAGATLGAVANYQLNDWLDLQGELLYSQHNYKDDLVVDLEGGSLSEMLKVKAHYIDVPLLVKFYPLKHDSGFNLEAGLQPGIFLAQSAKLGKENFSEYVGDRNPVNCALLVGASFQAPKNWFIDLRYAFGLTNVPKGGDGFKIQSLQLSLGYFFWL</sequence>
<protein>
    <submittedName>
        <fullName evidence="3">Porin family protein</fullName>
    </submittedName>
</protein>
<dbReference type="InterPro" id="IPR025665">
    <property type="entry name" value="Beta-barrel_OMP_2"/>
</dbReference>
<dbReference type="SUPFAM" id="SSF56925">
    <property type="entry name" value="OMPA-like"/>
    <property type="match status" value="1"/>
</dbReference>
<evidence type="ECO:0000313" key="3">
    <source>
        <dbReference type="EMBL" id="WWV67637.1"/>
    </source>
</evidence>
<keyword evidence="1" id="KW-0732">Signal</keyword>
<proteinExistence type="predicted"/>
<feature type="signal peptide" evidence="1">
    <location>
        <begin position="1"/>
        <end position="19"/>
    </location>
</feature>
<dbReference type="Proteomes" id="UP001320603">
    <property type="component" value="Chromosome"/>
</dbReference>
<dbReference type="InterPro" id="IPR011250">
    <property type="entry name" value="OMP/PagP_B-barrel"/>
</dbReference>
<name>A0ABZ2IP06_9BACT</name>
<reference evidence="3 4" key="1">
    <citation type="submission" date="2024-02" db="EMBL/GenBank/DDBJ databases">
        <title>Whole genome sequencing of Parabacteroides sp. AD58.</title>
        <authorList>
            <person name="Chaplin A.V."/>
            <person name="Pikina A.P."/>
            <person name="Sokolova S.R."/>
            <person name="Korostin D.O."/>
            <person name="Efimov B.A."/>
        </authorList>
    </citation>
    <scope>NUCLEOTIDE SEQUENCE [LARGE SCALE GENOMIC DNA]</scope>
    <source>
        <strain evidence="3 4">AD58</strain>
    </source>
</reference>
<feature type="chain" id="PRO_5047314611" evidence="1">
    <location>
        <begin position="20"/>
        <end position="202"/>
    </location>
</feature>
<dbReference type="Gene3D" id="2.40.160.20">
    <property type="match status" value="1"/>
</dbReference>
<gene>
    <name evidence="3" type="ORF">NEE14_006665</name>
</gene>
<feature type="domain" description="Outer membrane protein beta-barrel" evidence="2">
    <location>
        <begin position="21"/>
        <end position="180"/>
    </location>
</feature>
<evidence type="ECO:0000256" key="1">
    <source>
        <dbReference type="SAM" id="SignalP"/>
    </source>
</evidence>
<evidence type="ECO:0000259" key="2">
    <source>
        <dbReference type="Pfam" id="PF13568"/>
    </source>
</evidence>